<reference evidence="2 3" key="1">
    <citation type="submission" date="2023-04" db="EMBL/GenBank/DDBJ databases">
        <title>The genome sequence of Polyangium sorediatum DSM14670.</title>
        <authorList>
            <person name="Zhang X."/>
        </authorList>
    </citation>
    <scope>NUCLEOTIDE SEQUENCE [LARGE SCALE GENOMIC DNA]</scope>
    <source>
        <strain evidence="2 3">DSM 14670</strain>
    </source>
</reference>
<dbReference type="SUPFAM" id="SSF63825">
    <property type="entry name" value="YWTD domain"/>
    <property type="match status" value="1"/>
</dbReference>
<proteinExistence type="predicted"/>
<sequence>MRIVRPGLLAALLIAAAGCGADPICKPGSRLACFLPDGTLGGASCNGDGTAYDACAALPAGQSLGCADVTRCCASLPTNMAPGCDAVVTQANEGTCNAYMNTANAVNLCTDTAGATAPAYGPNCLGLMNECCGTLPTQMQSQCYTRGFVGNESKCHDYLETEAKAREYCGNVDPLGMTCAYAAASCCATLPEGPRGRCEELAAKGDDDACLSYLGQLATGNRCPTLGTGEPPTSPSCDALLGSCCSTLEGPVAYECDLTGLSGQPSLCDNFLDAVMASGACLEGGSSSSGGGGCGDTSSDIANCGFCGNVCGSDHANPSCAAGQCSLACEIGFGDCDTDASNGCESALADDIYHCGFCSVMCSDNNGQPSCSNGTCDITCNAGYEDCDGDATNGCEAYLDTSSVNCGSCGNNCFGGPCEQGVCGVGASQVATGLKVPSALAVDASSLYLVGAQPLGGVAVQVAKASANVVCMETALPPENDTCGFGIFDGVVVAENEVFFTGSTGVRKYSPSSGSIVKITSSVETPWALAVDSDFVFFTSRTRGGVYKASRYDMDGVAQELTGALSLVGGALAVDTEYVYWALPDGTMIRMRKDGAEKQQIASAQSFDPSNLTPQYLALDETHLYWSTTGGRIFRLGKDGSNLMVLAENQPEPTGVAVDQGSSGFVYWVNRSGGSVRRVAKDGTGLVTLAAGQAQPITIAIDETFAYWATQDGSIFKIVR</sequence>
<keyword evidence="3" id="KW-1185">Reference proteome</keyword>
<gene>
    <name evidence="2" type="ORF">QHF89_17040</name>
</gene>
<name>A0ABT6NSE3_9BACT</name>
<dbReference type="Proteomes" id="UP001160301">
    <property type="component" value="Unassembled WGS sequence"/>
</dbReference>
<evidence type="ECO:0000313" key="3">
    <source>
        <dbReference type="Proteomes" id="UP001160301"/>
    </source>
</evidence>
<feature type="signal peptide" evidence="1">
    <location>
        <begin position="1"/>
        <end position="21"/>
    </location>
</feature>
<dbReference type="EMBL" id="JARZHI010000013">
    <property type="protein sequence ID" value="MDI1431203.1"/>
    <property type="molecule type" value="Genomic_DNA"/>
</dbReference>
<evidence type="ECO:0000313" key="2">
    <source>
        <dbReference type="EMBL" id="MDI1431203.1"/>
    </source>
</evidence>
<evidence type="ECO:0000256" key="1">
    <source>
        <dbReference type="SAM" id="SignalP"/>
    </source>
</evidence>
<organism evidence="2 3">
    <name type="scientific">Polyangium sorediatum</name>
    <dbReference type="NCBI Taxonomy" id="889274"/>
    <lineage>
        <taxon>Bacteria</taxon>
        <taxon>Pseudomonadati</taxon>
        <taxon>Myxococcota</taxon>
        <taxon>Polyangia</taxon>
        <taxon>Polyangiales</taxon>
        <taxon>Polyangiaceae</taxon>
        <taxon>Polyangium</taxon>
    </lineage>
</organism>
<dbReference type="Gene3D" id="2.120.10.30">
    <property type="entry name" value="TolB, C-terminal domain"/>
    <property type="match status" value="1"/>
</dbReference>
<comment type="caution">
    <text evidence="2">The sequence shown here is derived from an EMBL/GenBank/DDBJ whole genome shotgun (WGS) entry which is preliminary data.</text>
</comment>
<keyword evidence="1" id="KW-0732">Signal</keyword>
<feature type="chain" id="PRO_5046548302" description="Lipoprotein" evidence="1">
    <location>
        <begin position="22"/>
        <end position="720"/>
    </location>
</feature>
<accession>A0ABT6NSE3</accession>
<dbReference type="PROSITE" id="PS51257">
    <property type="entry name" value="PROKAR_LIPOPROTEIN"/>
    <property type="match status" value="1"/>
</dbReference>
<dbReference type="RefSeq" id="WP_136969340.1">
    <property type="nucleotide sequence ID" value="NZ_JARZHI010000013.1"/>
</dbReference>
<evidence type="ECO:0008006" key="4">
    <source>
        <dbReference type="Google" id="ProtNLM"/>
    </source>
</evidence>
<protein>
    <recommendedName>
        <fullName evidence="4">Lipoprotein</fullName>
    </recommendedName>
</protein>
<dbReference type="InterPro" id="IPR011042">
    <property type="entry name" value="6-blade_b-propeller_TolB-like"/>
</dbReference>